<name>A0ABT2CE32_9ACTN</name>
<accession>A0ABT2CE32</accession>
<comment type="caution">
    <text evidence="2">The sequence shown here is derived from an EMBL/GenBank/DDBJ whole genome shotgun (WGS) entry which is preliminary data.</text>
</comment>
<dbReference type="EMBL" id="JANUGQ010000005">
    <property type="protein sequence ID" value="MCS0635668.1"/>
    <property type="molecule type" value="Genomic_DNA"/>
</dbReference>
<reference evidence="2" key="1">
    <citation type="submission" date="2022-08" db="EMBL/GenBank/DDBJ databases">
        <authorList>
            <person name="Somphong A."/>
            <person name="Phongsopitanun W."/>
        </authorList>
    </citation>
    <scope>NUCLEOTIDE SEQUENCE</scope>
    <source>
        <strain evidence="2">LP05-1</strain>
    </source>
</reference>
<evidence type="ECO:0000313" key="2">
    <source>
        <dbReference type="EMBL" id="MCS0635668.1"/>
    </source>
</evidence>
<keyword evidence="3" id="KW-1185">Reference proteome</keyword>
<sequence>MPSQSPHERQAHRIKALNHLSDIRGAYESGTALTVLARQYAVRCEWLRERLVDDGVEIRDRGEANRARALAHNKERAMAEPDSQPPPGRFRPKQCTATKRWLFWTGDTVRQEVLAWCPDVNADQGEVCGLYAGHPSAHGCDVIDPAAEALRESLSHYIIDVGWVPGPPPRP</sequence>
<dbReference type="Proteomes" id="UP001431313">
    <property type="component" value="Unassembled WGS sequence"/>
</dbReference>
<dbReference type="RefSeq" id="WP_258786546.1">
    <property type="nucleotide sequence ID" value="NZ_JANUGQ010000005.1"/>
</dbReference>
<feature type="region of interest" description="Disordered" evidence="1">
    <location>
        <begin position="73"/>
        <end position="92"/>
    </location>
</feature>
<evidence type="ECO:0000256" key="1">
    <source>
        <dbReference type="SAM" id="MobiDB-lite"/>
    </source>
</evidence>
<gene>
    <name evidence="2" type="ORF">NX801_08320</name>
</gene>
<evidence type="ECO:0000313" key="3">
    <source>
        <dbReference type="Proteomes" id="UP001431313"/>
    </source>
</evidence>
<protein>
    <submittedName>
        <fullName evidence="2">Uncharacterized protein</fullName>
    </submittedName>
</protein>
<organism evidence="2 3">
    <name type="scientific">Streptomyces pyxinae</name>
    <dbReference type="NCBI Taxonomy" id="2970734"/>
    <lineage>
        <taxon>Bacteria</taxon>
        <taxon>Bacillati</taxon>
        <taxon>Actinomycetota</taxon>
        <taxon>Actinomycetes</taxon>
        <taxon>Kitasatosporales</taxon>
        <taxon>Streptomycetaceae</taxon>
        <taxon>Streptomyces</taxon>
    </lineage>
</organism>
<proteinExistence type="predicted"/>